<dbReference type="PROSITE" id="PS50801">
    <property type="entry name" value="STAS"/>
    <property type="match status" value="1"/>
</dbReference>
<dbReference type="OrthoDB" id="3633119at2"/>
<sequence length="133" mass="14116">MKDLAPSDHGNDMTCTVMCTAESTVVAVTGSLDGTAAGHLLSRLTEEIALRPRALIVDLTRVSFCSAQCLRSLLVASADAHAVGVPCVNVSDQRAVRRPVSLLELDQLLQVHDNVAAARKWLSVVHNISTTNG</sequence>
<evidence type="ECO:0000313" key="3">
    <source>
        <dbReference type="Proteomes" id="UP000198582"/>
    </source>
</evidence>
<dbReference type="PANTHER" id="PTHR33495">
    <property type="entry name" value="ANTI-SIGMA FACTOR ANTAGONIST TM_1081-RELATED-RELATED"/>
    <property type="match status" value="1"/>
</dbReference>
<reference evidence="2 3" key="1">
    <citation type="submission" date="2016-10" db="EMBL/GenBank/DDBJ databases">
        <authorList>
            <person name="de Groot N.N."/>
        </authorList>
    </citation>
    <scope>NUCLEOTIDE SEQUENCE [LARGE SCALE GENOMIC DNA]</scope>
    <source>
        <strain evidence="2 3">DSM 44993</strain>
    </source>
</reference>
<proteinExistence type="predicted"/>
<gene>
    <name evidence="2" type="ORF">SAMN04489732_13341</name>
</gene>
<evidence type="ECO:0000259" key="1">
    <source>
        <dbReference type="PROSITE" id="PS50801"/>
    </source>
</evidence>
<protein>
    <submittedName>
        <fullName evidence="2">Anti-anti-sigma factor</fullName>
    </submittedName>
</protein>
<name>A0A1H8YP48_9PSEU</name>
<dbReference type="AlphaFoldDB" id="A0A1H8YP48"/>
<evidence type="ECO:0000313" key="2">
    <source>
        <dbReference type="EMBL" id="SEP53926.1"/>
    </source>
</evidence>
<dbReference type="CDD" id="cd07043">
    <property type="entry name" value="STAS_anti-anti-sigma_factors"/>
    <property type="match status" value="1"/>
</dbReference>
<keyword evidence="3" id="KW-1185">Reference proteome</keyword>
<accession>A0A1H8YP48</accession>
<dbReference type="STRING" id="394193.SAMN04489732_13341"/>
<organism evidence="2 3">
    <name type="scientific">Amycolatopsis saalfeldensis</name>
    <dbReference type="NCBI Taxonomy" id="394193"/>
    <lineage>
        <taxon>Bacteria</taxon>
        <taxon>Bacillati</taxon>
        <taxon>Actinomycetota</taxon>
        <taxon>Actinomycetes</taxon>
        <taxon>Pseudonocardiales</taxon>
        <taxon>Pseudonocardiaceae</taxon>
        <taxon>Amycolatopsis</taxon>
    </lineage>
</organism>
<dbReference type="InterPro" id="IPR002645">
    <property type="entry name" value="STAS_dom"/>
</dbReference>
<dbReference type="Gene3D" id="3.30.750.24">
    <property type="entry name" value="STAS domain"/>
    <property type="match status" value="1"/>
</dbReference>
<dbReference type="PANTHER" id="PTHR33495:SF2">
    <property type="entry name" value="ANTI-SIGMA FACTOR ANTAGONIST TM_1081-RELATED"/>
    <property type="match status" value="1"/>
</dbReference>
<dbReference type="GO" id="GO:0043856">
    <property type="term" value="F:anti-sigma factor antagonist activity"/>
    <property type="evidence" value="ECO:0007669"/>
    <property type="project" value="TreeGrafter"/>
</dbReference>
<dbReference type="Proteomes" id="UP000198582">
    <property type="component" value="Unassembled WGS sequence"/>
</dbReference>
<dbReference type="SUPFAM" id="SSF52091">
    <property type="entry name" value="SpoIIaa-like"/>
    <property type="match status" value="1"/>
</dbReference>
<dbReference type="Pfam" id="PF01740">
    <property type="entry name" value="STAS"/>
    <property type="match status" value="1"/>
</dbReference>
<dbReference type="EMBL" id="FOEF01000033">
    <property type="protein sequence ID" value="SEP53926.1"/>
    <property type="molecule type" value="Genomic_DNA"/>
</dbReference>
<feature type="domain" description="STAS" evidence="1">
    <location>
        <begin position="25"/>
        <end position="122"/>
    </location>
</feature>
<dbReference type="InterPro" id="IPR036513">
    <property type="entry name" value="STAS_dom_sf"/>
</dbReference>
<dbReference type="RefSeq" id="WP_143086477.1">
    <property type="nucleotide sequence ID" value="NZ_FOEF01000033.1"/>
</dbReference>